<protein>
    <submittedName>
        <fullName evidence="1">Uncharacterized protein</fullName>
    </submittedName>
</protein>
<dbReference type="Proteomes" id="UP000031563">
    <property type="component" value="Unassembled WGS sequence"/>
</dbReference>
<dbReference type="EMBL" id="JWIR02000012">
    <property type="protein sequence ID" value="KKB42532.1"/>
    <property type="molecule type" value="Genomic_DNA"/>
</dbReference>
<evidence type="ECO:0000313" key="2">
    <source>
        <dbReference type="Proteomes" id="UP000031563"/>
    </source>
</evidence>
<proteinExistence type="predicted"/>
<comment type="caution">
    <text evidence="1">The sequence shown here is derived from an EMBL/GenBank/DDBJ whole genome shotgun (WGS) entry which is preliminary data.</text>
</comment>
<accession>A0A0F5IBK9</accession>
<evidence type="ECO:0000313" key="1">
    <source>
        <dbReference type="EMBL" id="KKB42532.1"/>
    </source>
</evidence>
<organism evidence="1 2">
    <name type="scientific">Bacillus thermotolerans</name>
    <name type="common">Quasibacillus thermotolerans</name>
    <dbReference type="NCBI Taxonomy" id="1221996"/>
    <lineage>
        <taxon>Bacteria</taxon>
        <taxon>Bacillati</taxon>
        <taxon>Bacillota</taxon>
        <taxon>Bacilli</taxon>
        <taxon>Bacillales</taxon>
        <taxon>Bacillaceae</taxon>
        <taxon>Bacillus</taxon>
    </lineage>
</organism>
<sequence>MFRNSVRTILGNNIMFIEEMYRISKQKNLWNTLEYMYNLFFY</sequence>
<keyword evidence="2" id="KW-1185">Reference proteome</keyword>
<gene>
    <name evidence="1" type="ORF">QY95_00381</name>
</gene>
<reference evidence="1" key="1">
    <citation type="submission" date="2015-02" db="EMBL/GenBank/DDBJ databases">
        <title>Genome Assembly of Bacillaceae bacterium MTCC 8252.</title>
        <authorList>
            <person name="Verma A."/>
            <person name="Khatri I."/>
            <person name="Mual P."/>
            <person name="Subramanian S."/>
            <person name="Krishnamurthi S."/>
        </authorList>
    </citation>
    <scope>NUCLEOTIDE SEQUENCE [LARGE SCALE GENOMIC DNA]</scope>
    <source>
        <strain evidence="1">MTCC 8252</strain>
    </source>
</reference>
<dbReference type="AlphaFoldDB" id="A0A0F5IBK9"/>
<name>A0A0F5IBK9_BACTR</name>